<feature type="chain" id="PRO_5012870699" description="Porin" evidence="1">
    <location>
        <begin position="19"/>
        <end position="373"/>
    </location>
</feature>
<dbReference type="STRING" id="1513793.SAMN06296036_11716"/>
<evidence type="ECO:0000313" key="3">
    <source>
        <dbReference type="Proteomes" id="UP000192907"/>
    </source>
</evidence>
<reference evidence="3" key="1">
    <citation type="submission" date="2017-04" db="EMBL/GenBank/DDBJ databases">
        <authorList>
            <person name="Varghese N."/>
            <person name="Submissions S."/>
        </authorList>
    </citation>
    <scope>NUCLEOTIDE SEQUENCE [LARGE SCALE GENOMIC DNA]</scope>
    <source>
        <strain evidence="3">RKEM611</strain>
    </source>
</reference>
<dbReference type="Proteomes" id="UP000192907">
    <property type="component" value="Unassembled WGS sequence"/>
</dbReference>
<dbReference type="InterPro" id="IPR023614">
    <property type="entry name" value="Porin_dom_sf"/>
</dbReference>
<sequence length="373" mass="40937">MKYLAVALLCLHTQMLMATEFSFFGRSTGGLTQSTYEPETGKKESYIRVFPDSWFAQSIGTKFVINEAVKGVFELTVYRDTDSGTSEPLVKNFYFDIKLGDGLLRLGTQPTLHTEVAFYHDIIVGGHDGFRPWIAGPAYSGQLNAITFKYPVSILTLGLSFVEAKSPGDADAVTTDDGSGNTEITTPRQTDTPAIEALIAASGEIGSLKIHGSIAYHHEKLGIEVATDPQSPSQLEEASVLTAATGLSYMGAYLGATYSDGDPLVYWFGRRMFAFSATESNIKIREGLKDRYTAYALQLSYSWDPISIEIYNGKETGEVDGANSDIGETTGVQFKYPWQGITWFLSNVTTKLQIQEQDYVTATTNMMGMDVKF</sequence>
<keyword evidence="1" id="KW-0732">Signal</keyword>
<evidence type="ECO:0000313" key="2">
    <source>
        <dbReference type="EMBL" id="SMF54550.1"/>
    </source>
</evidence>
<evidence type="ECO:0008006" key="4">
    <source>
        <dbReference type="Google" id="ProtNLM"/>
    </source>
</evidence>
<dbReference type="RefSeq" id="WP_132322190.1">
    <property type="nucleotide sequence ID" value="NZ_FWZT01000017.1"/>
</dbReference>
<dbReference type="EMBL" id="FWZT01000017">
    <property type="protein sequence ID" value="SMF54550.1"/>
    <property type="molecule type" value="Genomic_DNA"/>
</dbReference>
<gene>
    <name evidence="2" type="ORF">SAMN06296036_11716</name>
</gene>
<proteinExistence type="predicted"/>
<keyword evidence="3" id="KW-1185">Reference proteome</keyword>
<organism evidence="2 3">
    <name type="scientific">Pseudobacteriovorax antillogorgiicola</name>
    <dbReference type="NCBI Taxonomy" id="1513793"/>
    <lineage>
        <taxon>Bacteria</taxon>
        <taxon>Pseudomonadati</taxon>
        <taxon>Bdellovibrionota</taxon>
        <taxon>Oligoflexia</taxon>
        <taxon>Oligoflexales</taxon>
        <taxon>Pseudobacteriovoracaceae</taxon>
        <taxon>Pseudobacteriovorax</taxon>
    </lineage>
</organism>
<feature type="signal peptide" evidence="1">
    <location>
        <begin position="1"/>
        <end position="18"/>
    </location>
</feature>
<dbReference type="SUPFAM" id="SSF56935">
    <property type="entry name" value="Porins"/>
    <property type="match status" value="1"/>
</dbReference>
<protein>
    <recommendedName>
        <fullName evidence="4">Porin</fullName>
    </recommendedName>
</protein>
<name>A0A1Y6CH13_9BACT</name>
<dbReference type="AlphaFoldDB" id="A0A1Y6CH13"/>
<evidence type="ECO:0000256" key="1">
    <source>
        <dbReference type="SAM" id="SignalP"/>
    </source>
</evidence>
<accession>A0A1Y6CH13</accession>
<dbReference type="Gene3D" id="2.40.160.10">
    <property type="entry name" value="Porin"/>
    <property type="match status" value="1"/>
</dbReference>